<protein>
    <recommendedName>
        <fullName evidence="3">Ribbon-helix-helix protein, CopG family</fullName>
    </recommendedName>
</protein>
<evidence type="ECO:0008006" key="3">
    <source>
        <dbReference type="Google" id="ProtNLM"/>
    </source>
</evidence>
<gene>
    <name evidence="1" type="ORF">EUU23_04470</name>
</gene>
<dbReference type="Proteomes" id="UP000471147">
    <property type="component" value="Unassembled WGS sequence"/>
</dbReference>
<organism evidence="1 2">
    <name type="scientific">Sphingorhabdus profundilacus</name>
    <dbReference type="NCBI Taxonomy" id="2509718"/>
    <lineage>
        <taxon>Bacteria</taxon>
        <taxon>Pseudomonadati</taxon>
        <taxon>Pseudomonadota</taxon>
        <taxon>Alphaproteobacteria</taxon>
        <taxon>Sphingomonadales</taxon>
        <taxon>Sphingomonadaceae</taxon>
        <taxon>Sphingorhabdus</taxon>
    </lineage>
</organism>
<dbReference type="AlphaFoldDB" id="A0A6I4LVS3"/>
<name>A0A6I4LVS3_9SPHN</name>
<evidence type="ECO:0000313" key="2">
    <source>
        <dbReference type="Proteomes" id="UP000471147"/>
    </source>
</evidence>
<dbReference type="RefSeq" id="WP_160352890.1">
    <property type="nucleotide sequence ID" value="NZ_SDWJ01000001.1"/>
</dbReference>
<reference evidence="1 2" key="1">
    <citation type="submission" date="2019-01" db="EMBL/GenBank/DDBJ databases">
        <title>Sphingorhabdus lacus sp.nov., isolated from an oligotrophic freshwater lake.</title>
        <authorList>
            <person name="Park M."/>
        </authorList>
    </citation>
    <scope>NUCLEOTIDE SEQUENCE [LARGE SCALE GENOMIC DNA]</scope>
    <source>
        <strain evidence="1 2">IMCC26285</strain>
    </source>
</reference>
<evidence type="ECO:0000313" key="1">
    <source>
        <dbReference type="EMBL" id="MVZ96959.1"/>
    </source>
</evidence>
<dbReference type="OrthoDB" id="7573169at2"/>
<accession>A0A6I4LVS3</accession>
<sequence length="96" mass="10748">MQTERVTYLTSAEQKAALEAFAKARGESVGNVLREATVRYMAQPTEPNEEEEALKLLAKELNEAAPRIQASLDRTHAKMVALHEEMDAFFAEKGIR</sequence>
<keyword evidence="2" id="KW-1185">Reference proteome</keyword>
<proteinExistence type="predicted"/>
<dbReference type="EMBL" id="SDWJ01000001">
    <property type="protein sequence ID" value="MVZ96959.1"/>
    <property type="molecule type" value="Genomic_DNA"/>
</dbReference>
<comment type="caution">
    <text evidence="1">The sequence shown here is derived from an EMBL/GenBank/DDBJ whole genome shotgun (WGS) entry which is preliminary data.</text>
</comment>